<name>A0A3B0BE58_9BACL</name>
<keyword evidence="3" id="KW-1185">Reference proteome</keyword>
<evidence type="ECO:0000256" key="1">
    <source>
        <dbReference type="SAM" id="MobiDB-lite"/>
    </source>
</evidence>
<evidence type="ECO:0000313" key="3">
    <source>
        <dbReference type="Proteomes" id="UP000282311"/>
    </source>
</evidence>
<dbReference type="Proteomes" id="UP000282311">
    <property type="component" value="Unassembled WGS sequence"/>
</dbReference>
<dbReference type="EMBL" id="RBAH01000031">
    <property type="protein sequence ID" value="RKN70614.1"/>
    <property type="molecule type" value="Genomic_DNA"/>
</dbReference>
<protein>
    <submittedName>
        <fullName evidence="2">Extracellular solute-binding protein</fullName>
    </submittedName>
</protein>
<dbReference type="SUPFAM" id="SSF53850">
    <property type="entry name" value="Periplasmic binding protein-like II"/>
    <property type="match status" value="1"/>
</dbReference>
<comment type="caution">
    <text evidence="2">The sequence shown here is derived from an EMBL/GenBank/DDBJ whole genome shotgun (WGS) entry which is preliminary data.</text>
</comment>
<dbReference type="AlphaFoldDB" id="A0A3B0BE58"/>
<dbReference type="Pfam" id="PF01547">
    <property type="entry name" value="SBP_bac_1"/>
    <property type="match status" value="1"/>
</dbReference>
<sequence>MVLLPHVPRQSRLTQKPPSGTRHDYREGLQMINFGSSGKWSIRRTVALPLALALSVFASGCGAGSGNGSSAGTEAKPGQSQTANEKDEKAELTLWMTQTGTLKAGQKPGEWVKEDLVPEWNKLYPNIKINVEIIPFDGINEKITTAIASGTAPNLLFDTPVRTLAYAQMGALAPLNDVIPANDMEQIKKNSDVMKMVSVGGNIVTMPYSATVSALILNKSLWKEAGAEQLLPKDEYRTWTPDEFRAALKAVANKDKGVYVMTLFALNEQGDQLYNNTMVAFGAKLFNGDYSKYTAGDSAASEQSLAFFNSLVAEGLVYPHPETISAVNALDYWKQRKNGIVVAGTSHADLVKNGLKDGSVIGPHEYMYVNYPSPTKGQSALKMEFGFGVVFKNKDALKEKWAKKFLYWSQTQNQIYSEATKAFNPFGTAPNWTKDDPELQFLFKLTTKAKEWPVVDPGWGIKGYPEMRAAMFPEIQRMFIKEATPKQTMDNISKKFNDVIKKYNK</sequence>
<evidence type="ECO:0000313" key="2">
    <source>
        <dbReference type="EMBL" id="RKN70614.1"/>
    </source>
</evidence>
<reference evidence="2 3" key="1">
    <citation type="journal article" date="2007" name="Int. J. Syst. Evol. Microbiol.">
        <title>Paenibacillus ginsengarvi sp. nov., isolated from soil from ginseng cultivation.</title>
        <authorList>
            <person name="Yoon M.H."/>
            <person name="Ten L.N."/>
            <person name="Im W.T."/>
        </authorList>
    </citation>
    <scope>NUCLEOTIDE SEQUENCE [LARGE SCALE GENOMIC DNA]</scope>
    <source>
        <strain evidence="2 3">KCTC 13059</strain>
    </source>
</reference>
<feature type="region of interest" description="Disordered" evidence="1">
    <location>
        <begin position="1"/>
        <end position="24"/>
    </location>
</feature>
<dbReference type="PANTHER" id="PTHR43649">
    <property type="entry name" value="ARABINOSE-BINDING PROTEIN-RELATED"/>
    <property type="match status" value="1"/>
</dbReference>
<dbReference type="Gene3D" id="3.40.190.10">
    <property type="entry name" value="Periplasmic binding protein-like II"/>
    <property type="match status" value="1"/>
</dbReference>
<feature type="region of interest" description="Disordered" evidence="1">
    <location>
        <begin position="65"/>
        <end position="87"/>
    </location>
</feature>
<gene>
    <name evidence="2" type="ORF">D7M11_30565</name>
</gene>
<dbReference type="InterPro" id="IPR050490">
    <property type="entry name" value="Bact_solute-bd_prot1"/>
</dbReference>
<accession>A0A3B0BE58</accession>
<dbReference type="InterPro" id="IPR006059">
    <property type="entry name" value="SBP"/>
</dbReference>
<dbReference type="PANTHER" id="PTHR43649:SF12">
    <property type="entry name" value="DIACETYLCHITOBIOSE BINDING PROTEIN DASA"/>
    <property type="match status" value="1"/>
</dbReference>
<organism evidence="2 3">
    <name type="scientific">Paenibacillus ginsengarvi</name>
    <dbReference type="NCBI Taxonomy" id="400777"/>
    <lineage>
        <taxon>Bacteria</taxon>
        <taxon>Bacillati</taxon>
        <taxon>Bacillota</taxon>
        <taxon>Bacilli</taxon>
        <taxon>Bacillales</taxon>
        <taxon>Paenibacillaceae</taxon>
        <taxon>Paenibacillus</taxon>
    </lineage>
</organism>
<proteinExistence type="predicted"/>